<dbReference type="Pfam" id="PF02879">
    <property type="entry name" value="PGM_PMM_II"/>
    <property type="match status" value="1"/>
</dbReference>
<keyword evidence="4 7" id="KW-0479">Metal-binding</keyword>
<evidence type="ECO:0000313" key="13">
    <source>
        <dbReference type="Proteomes" id="UP000250796"/>
    </source>
</evidence>
<dbReference type="InterPro" id="IPR005843">
    <property type="entry name" value="A-D-PHexomutase_C"/>
</dbReference>
<sequence>MDYYQRFRKWLESEYIDDETRNELLSIKDSPEEIKDRFYTQLRFGTAGLRGKIGAGDNRMNRYNVARVTHGLANYIASRGESAKKRGVVIAYDVRHHSREFAETAASVLCANGIKVFLFDDIRPTPELSFSVIHLSTISGIMITASHNPKEYNGYKLYWEDGAQVLPEIADEVYREIEKVDLFSDVHYVSLKKAELEGFLVYTGKEIDDLYISRVKSLSLRDSHEELDKDIRIVFTPLNGTGNGPIRRVLEERGFKKVFVVPEQEKPDPDFTTVGYPNPEDIKAFKLAEEMGKKVGADVLLAADPDADRMAVMVRHANGYVSFNGNQTGALLVNYILLSMREKGILPENGFIVKSIVTGDLAKTIAENYGVRTYETLTGFKNICGKALEIEESRKGSFIFGYEESIGYVTGTFVRDKDAISSSMLFCEMAAYFLKRGLSLYEVLEGLFERYGFFAEKQISLVLEGVHGQERIARMMKEYRKDYPVSIDGVDLVSYIDYLEGIETFLRGKEKRSIDVPCSDVVKYLFDDGSWYAVRPSGTEPKLKLYIYSRGKTREATERRIEVFEREIMGRLNGIK</sequence>
<evidence type="ECO:0000256" key="4">
    <source>
        <dbReference type="ARBA" id="ARBA00022723"/>
    </source>
</evidence>
<dbReference type="PRINTS" id="PR00509">
    <property type="entry name" value="PGMPMM"/>
</dbReference>
<dbReference type="CDD" id="cd05799">
    <property type="entry name" value="PGM2"/>
    <property type="match status" value="1"/>
</dbReference>
<keyword evidence="6 12" id="KW-0413">Isomerase</keyword>
<accession>A0A7Z7LG84</accession>
<dbReference type="EMBL" id="LS974202">
    <property type="protein sequence ID" value="SSC13361.1"/>
    <property type="molecule type" value="Genomic_DNA"/>
</dbReference>
<comment type="similarity">
    <text evidence="2 7">Belongs to the phosphohexose mutase family.</text>
</comment>
<dbReference type="GO" id="GO:0008973">
    <property type="term" value="F:phosphopentomutase activity"/>
    <property type="evidence" value="ECO:0007669"/>
    <property type="project" value="TreeGrafter"/>
</dbReference>
<evidence type="ECO:0000313" key="12">
    <source>
        <dbReference type="EMBL" id="SSC13361.1"/>
    </source>
</evidence>
<dbReference type="InterPro" id="IPR005844">
    <property type="entry name" value="A-D-PHexomutase_a/b/a-I"/>
</dbReference>
<keyword evidence="13" id="KW-1185">Reference proteome</keyword>
<dbReference type="PANTHER" id="PTHR45745:SF1">
    <property type="entry name" value="PHOSPHOGLUCOMUTASE 2B-RELATED"/>
    <property type="match status" value="1"/>
</dbReference>
<keyword evidence="5 7" id="KW-0460">Magnesium</keyword>
<evidence type="ECO:0000256" key="2">
    <source>
        <dbReference type="ARBA" id="ARBA00010231"/>
    </source>
</evidence>
<dbReference type="PROSITE" id="PS00710">
    <property type="entry name" value="PGM_PMM"/>
    <property type="match status" value="1"/>
</dbReference>
<organism evidence="12 13">
    <name type="scientific">Mesotoga infera</name>
    <dbReference type="NCBI Taxonomy" id="1236046"/>
    <lineage>
        <taxon>Bacteria</taxon>
        <taxon>Thermotogati</taxon>
        <taxon>Thermotogota</taxon>
        <taxon>Thermotogae</taxon>
        <taxon>Kosmotogales</taxon>
        <taxon>Kosmotogaceae</taxon>
        <taxon>Mesotoga</taxon>
    </lineage>
</organism>
<gene>
    <name evidence="12" type="primary">pgcA</name>
    <name evidence="12" type="ORF">MESINF_1921</name>
</gene>
<evidence type="ECO:0000256" key="5">
    <source>
        <dbReference type="ARBA" id="ARBA00022842"/>
    </source>
</evidence>
<reference evidence="12 13" key="1">
    <citation type="submission" date="2017-01" db="EMBL/GenBank/DDBJ databases">
        <authorList>
            <person name="Erauso G."/>
        </authorList>
    </citation>
    <scope>NUCLEOTIDE SEQUENCE [LARGE SCALE GENOMIC DNA]</scope>
    <source>
        <strain evidence="12">MESINF1</strain>
    </source>
</reference>
<dbReference type="Pfam" id="PF02880">
    <property type="entry name" value="PGM_PMM_III"/>
    <property type="match status" value="1"/>
</dbReference>
<evidence type="ECO:0000256" key="3">
    <source>
        <dbReference type="ARBA" id="ARBA00022553"/>
    </source>
</evidence>
<feature type="domain" description="Alpha-D-phosphohexomutase alpha/beta/alpha" evidence="10">
    <location>
        <begin position="211"/>
        <end position="313"/>
    </location>
</feature>
<evidence type="ECO:0000259" key="10">
    <source>
        <dbReference type="Pfam" id="PF02879"/>
    </source>
</evidence>
<dbReference type="Gene3D" id="3.40.120.10">
    <property type="entry name" value="Alpha-D-Glucose-1,6-Bisphosphate, subunit A, domain 3"/>
    <property type="match status" value="3"/>
</dbReference>
<keyword evidence="3" id="KW-0597">Phosphoprotein</keyword>
<comment type="cofactor">
    <cofactor evidence="1">
        <name>Mg(2+)</name>
        <dbReference type="ChEBI" id="CHEBI:18420"/>
    </cofactor>
</comment>
<feature type="domain" description="Alpha-D-phosphohexomutase alpha/beta/alpha" evidence="11">
    <location>
        <begin position="324"/>
        <end position="451"/>
    </location>
</feature>
<feature type="domain" description="Alpha-D-phosphohexomutase C-terminal" evidence="8">
    <location>
        <begin position="518"/>
        <end position="556"/>
    </location>
</feature>
<evidence type="ECO:0000256" key="6">
    <source>
        <dbReference type="ARBA" id="ARBA00023235"/>
    </source>
</evidence>
<dbReference type="GO" id="GO:0004614">
    <property type="term" value="F:phosphoglucomutase activity"/>
    <property type="evidence" value="ECO:0007669"/>
    <property type="project" value="UniProtKB-EC"/>
</dbReference>
<evidence type="ECO:0000256" key="1">
    <source>
        <dbReference type="ARBA" id="ARBA00001946"/>
    </source>
</evidence>
<dbReference type="SUPFAM" id="SSF53738">
    <property type="entry name" value="Phosphoglucomutase, first 3 domains"/>
    <property type="match status" value="3"/>
</dbReference>
<dbReference type="Pfam" id="PF02878">
    <property type="entry name" value="PGM_PMM_I"/>
    <property type="match status" value="1"/>
</dbReference>
<dbReference type="AlphaFoldDB" id="A0A7Z7LG84"/>
<dbReference type="GO" id="GO:0000287">
    <property type="term" value="F:magnesium ion binding"/>
    <property type="evidence" value="ECO:0007669"/>
    <property type="project" value="InterPro"/>
</dbReference>
<evidence type="ECO:0000259" key="8">
    <source>
        <dbReference type="Pfam" id="PF00408"/>
    </source>
</evidence>
<evidence type="ECO:0000259" key="11">
    <source>
        <dbReference type="Pfam" id="PF02880"/>
    </source>
</evidence>
<dbReference type="InterPro" id="IPR005845">
    <property type="entry name" value="A-D-PHexomutase_a/b/a-II"/>
</dbReference>
<dbReference type="GO" id="GO:0005975">
    <property type="term" value="P:carbohydrate metabolic process"/>
    <property type="evidence" value="ECO:0007669"/>
    <property type="project" value="InterPro"/>
</dbReference>
<protein>
    <submittedName>
        <fullName evidence="12">Phosphoglucomutase</fullName>
        <ecNumber evidence="12">5.4.2.2</ecNumber>
    </submittedName>
</protein>
<dbReference type="EC" id="5.4.2.2" evidence="12"/>
<feature type="domain" description="Alpha-D-phosphohexomutase alpha/beta/alpha" evidence="9">
    <location>
        <begin position="43"/>
        <end position="181"/>
    </location>
</feature>
<dbReference type="Proteomes" id="UP000250796">
    <property type="component" value="Chromosome MESINF"/>
</dbReference>
<dbReference type="InterPro" id="IPR036900">
    <property type="entry name" value="A-D-PHexomutase_C_sf"/>
</dbReference>
<dbReference type="InterPro" id="IPR016055">
    <property type="entry name" value="A-D-PHexomutase_a/b/a-I/II/III"/>
</dbReference>
<dbReference type="SUPFAM" id="SSF55957">
    <property type="entry name" value="Phosphoglucomutase, C-terminal domain"/>
    <property type="match status" value="1"/>
</dbReference>
<proteinExistence type="inferred from homology"/>
<dbReference type="PANTHER" id="PTHR45745">
    <property type="entry name" value="PHOSPHOMANNOMUTASE 45A"/>
    <property type="match status" value="1"/>
</dbReference>
<dbReference type="Pfam" id="PF00408">
    <property type="entry name" value="PGM_PMM_IV"/>
    <property type="match status" value="1"/>
</dbReference>
<dbReference type="InterPro" id="IPR005841">
    <property type="entry name" value="Alpha-D-phosphohexomutase_SF"/>
</dbReference>
<evidence type="ECO:0000259" key="9">
    <source>
        <dbReference type="Pfam" id="PF02878"/>
    </source>
</evidence>
<dbReference type="Gene3D" id="3.30.310.50">
    <property type="entry name" value="Alpha-D-phosphohexomutase, C-terminal domain"/>
    <property type="match status" value="1"/>
</dbReference>
<dbReference type="InterPro" id="IPR005846">
    <property type="entry name" value="A-D-PHexomutase_a/b/a-III"/>
</dbReference>
<dbReference type="KEGG" id="minf:MESINF_1921"/>
<dbReference type="InterPro" id="IPR016066">
    <property type="entry name" value="A-D-PHexomutase_CS"/>
</dbReference>
<dbReference type="GO" id="GO:0006166">
    <property type="term" value="P:purine ribonucleoside salvage"/>
    <property type="evidence" value="ECO:0007669"/>
    <property type="project" value="TreeGrafter"/>
</dbReference>
<dbReference type="RefSeq" id="WP_169699514.1">
    <property type="nucleotide sequence ID" value="NZ_LS974202.1"/>
</dbReference>
<evidence type="ECO:0000256" key="7">
    <source>
        <dbReference type="RuleBase" id="RU004326"/>
    </source>
</evidence>
<name>A0A7Z7LG84_9BACT</name>